<organism evidence="9 10">
    <name type="scientific">Popillia japonica</name>
    <name type="common">Japanese beetle</name>
    <dbReference type="NCBI Taxonomy" id="7064"/>
    <lineage>
        <taxon>Eukaryota</taxon>
        <taxon>Metazoa</taxon>
        <taxon>Ecdysozoa</taxon>
        <taxon>Arthropoda</taxon>
        <taxon>Hexapoda</taxon>
        <taxon>Insecta</taxon>
        <taxon>Pterygota</taxon>
        <taxon>Neoptera</taxon>
        <taxon>Endopterygota</taxon>
        <taxon>Coleoptera</taxon>
        <taxon>Polyphaga</taxon>
        <taxon>Scarabaeiformia</taxon>
        <taxon>Scarabaeidae</taxon>
        <taxon>Rutelinae</taxon>
        <taxon>Popillia</taxon>
    </lineage>
</organism>
<dbReference type="GO" id="GO:0004441">
    <property type="term" value="F:inositol-1,4-bisphosphate 1-phosphatase activity"/>
    <property type="evidence" value="ECO:0007669"/>
    <property type="project" value="UniProtKB-EC"/>
</dbReference>
<keyword evidence="3 8" id="KW-0479">Metal-binding</keyword>
<comment type="catalytic activity">
    <reaction evidence="6">
        <text>1D-myo-inositol 1,4-bisphosphate + H2O = 1D-myo-inositol 4-phosphate + phosphate</text>
        <dbReference type="Rhea" id="RHEA:15553"/>
        <dbReference type="ChEBI" id="CHEBI:15377"/>
        <dbReference type="ChEBI" id="CHEBI:43474"/>
        <dbReference type="ChEBI" id="CHEBI:58282"/>
        <dbReference type="ChEBI" id="CHEBI:58469"/>
        <dbReference type="EC" id="3.1.3.57"/>
    </reaction>
    <physiologicalReaction direction="left-to-right" evidence="6">
        <dbReference type="Rhea" id="RHEA:15554"/>
    </physiologicalReaction>
</comment>
<dbReference type="InterPro" id="IPR050725">
    <property type="entry name" value="CysQ/Inositol_MonoPase"/>
</dbReference>
<dbReference type="AlphaFoldDB" id="A0AAW1MB49"/>
<dbReference type="InterPro" id="IPR020583">
    <property type="entry name" value="Inositol_monoP_metal-BS"/>
</dbReference>
<evidence type="ECO:0000256" key="4">
    <source>
        <dbReference type="ARBA" id="ARBA00022842"/>
    </source>
</evidence>
<evidence type="ECO:0000256" key="1">
    <source>
        <dbReference type="ARBA" id="ARBA00009759"/>
    </source>
</evidence>
<feature type="binding site" evidence="8">
    <location>
        <position position="154"/>
    </location>
    <ligand>
        <name>Mg(2+)</name>
        <dbReference type="ChEBI" id="CHEBI:18420"/>
        <label>1</label>
        <note>catalytic</note>
    </ligand>
</feature>
<dbReference type="Gene3D" id="3.30.540.10">
    <property type="entry name" value="Fructose-1,6-Bisphosphatase, subunit A, domain 1"/>
    <property type="match status" value="1"/>
</dbReference>
<sequence>MSLLESLIVVSEKAANIARICRQDRHLFQLLVQEKSQSEANPRFVQDFKTLADVLIQETIKHDIIRKFPVLENRINGEESNTFSNSLGESIEVKVLNSEEATSLLLERVLNGDSHAAELLAEAVHSDLNLSVVNTRKDFPDDPVVNENLSIWIDPIDSTSEYINGFEKKEGNGIYLSGLRCVTVLIGAYDKSTGKPVIGVINQPFYENVEGKWRGKCYWGVNYANSLRSSPQSPTGVICISGSEDELVKRKLIGCGGYRLVEAAGAGYKMLAVIEGLADAYILTKNSTFKWDSCGPQAILKCFGGGLIVYEAAVKGNLIEVDYNNGERSGSEDNGDGEGEEKNTSKIEEFCNRGGIIAYNNVNVLNDILKALRK</sequence>
<evidence type="ECO:0000256" key="3">
    <source>
        <dbReference type="ARBA" id="ARBA00022723"/>
    </source>
</evidence>
<evidence type="ECO:0000256" key="5">
    <source>
        <dbReference type="ARBA" id="ARBA00044465"/>
    </source>
</evidence>
<name>A0AAW1MB49_POPJA</name>
<dbReference type="InterPro" id="IPR000760">
    <property type="entry name" value="Inositol_monophosphatase-like"/>
</dbReference>
<comment type="catalytic activity">
    <reaction evidence="5">
        <text>1D-myo-inositol 1,3,4-trisphosphate + H2O = 1D-myo-inositol 3,4-bisphosphate + phosphate</text>
        <dbReference type="Rhea" id="RHEA:70319"/>
        <dbReference type="ChEBI" id="CHEBI:15377"/>
        <dbReference type="ChEBI" id="CHEBI:43474"/>
        <dbReference type="ChEBI" id="CHEBI:58414"/>
        <dbReference type="ChEBI" id="CHEBI:83241"/>
    </reaction>
    <physiologicalReaction direction="left-to-right" evidence="5">
        <dbReference type="Rhea" id="RHEA:70320"/>
    </physiologicalReaction>
</comment>
<dbReference type="GO" id="GO:0046872">
    <property type="term" value="F:metal ion binding"/>
    <property type="evidence" value="ECO:0007669"/>
    <property type="project" value="UniProtKB-KW"/>
</dbReference>
<feature type="binding site" evidence="8">
    <location>
        <position position="157"/>
    </location>
    <ligand>
        <name>Mg(2+)</name>
        <dbReference type="ChEBI" id="CHEBI:18420"/>
        <label>1</label>
        <note>catalytic</note>
    </ligand>
</feature>
<evidence type="ECO:0000313" key="9">
    <source>
        <dbReference type="EMBL" id="KAK9743691.1"/>
    </source>
</evidence>
<dbReference type="Proteomes" id="UP001458880">
    <property type="component" value="Unassembled WGS sequence"/>
</dbReference>
<dbReference type="PANTHER" id="PTHR43028:SF3">
    <property type="entry name" value="INOSITOL POLYPHOSPHATE 1-PHOSPHATASE"/>
    <property type="match status" value="1"/>
</dbReference>
<comment type="caution">
    <text evidence="9">The sequence shown here is derived from an EMBL/GenBank/DDBJ whole genome shotgun (WGS) entry which is preliminary data.</text>
</comment>
<keyword evidence="2" id="KW-0452">Lithium</keyword>
<dbReference type="EMBL" id="JASPKY010000067">
    <property type="protein sequence ID" value="KAK9743691.1"/>
    <property type="molecule type" value="Genomic_DNA"/>
</dbReference>
<dbReference type="PANTHER" id="PTHR43028">
    <property type="entry name" value="3'(2'),5'-BISPHOSPHATE NUCLEOTIDASE 1"/>
    <property type="match status" value="1"/>
</dbReference>
<reference evidence="9 10" key="1">
    <citation type="journal article" date="2024" name="BMC Genomics">
        <title>De novo assembly and annotation of Popillia japonica's genome with initial clues to its potential as an invasive pest.</title>
        <authorList>
            <person name="Cucini C."/>
            <person name="Boschi S."/>
            <person name="Funari R."/>
            <person name="Cardaioli E."/>
            <person name="Iannotti N."/>
            <person name="Marturano G."/>
            <person name="Paoli F."/>
            <person name="Bruttini M."/>
            <person name="Carapelli A."/>
            <person name="Frati F."/>
            <person name="Nardi F."/>
        </authorList>
    </citation>
    <scope>NUCLEOTIDE SEQUENCE [LARGE SCALE GENOMIC DNA]</scope>
    <source>
        <strain evidence="9">DMR45628</strain>
    </source>
</reference>
<evidence type="ECO:0000313" key="10">
    <source>
        <dbReference type="Proteomes" id="UP001458880"/>
    </source>
</evidence>
<evidence type="ECO:0000256" key="6">
    <source>
        <dbReference type="ARBA" id="ARBA00044478"/>
    </source>
</evidence>
<proteinExistence type="inferred from homology"/>
<comment type="similarity">
    <text evidence="1">Belongs to the inositol monophosphatase superfamily.</text>
</comment>
<dbReference type="Gene3D" id="3.40.190.80">
    <property type="match status" value="1"/>
</dbReference>
<comment type="cofactor">
    <cofactor evidence="8">
        <name>Mg(2+)</name>
        <dbReference type="ChEBI" id="CHEBI:18420"/>
    </cofactor>
</comment>
<accession>A0AAW1MB49</accession>
<dbReference type="Pfam" id="PF00459">
    <property type="entry name" value="Inositol_P"/>
    <property type="match status" value="1"/>
</dbReference>
<dbReference type="EC" id="3.1.3.57" evidence="7"/>
<evidence type="ECO:0000256" key="2">
    <source>
        <dbReference type="ARBA" id="ARBA00022671"/>
    </source>
</evidence>
<dbReference type="Gene3D" id="4.10.460.10">
    <property type="entry name" value="Inositol Polyphosphate 1-phosphatase, domain 1"/>
    <property type="match status" value="1"/>
</dbReference>
<feature type="binding site" evidence="8">
    <location>
        <position position="292"/>
    </location>
    <ligand>
        <name>Mg(2+)</name>
        <dbReference type="ChEBI" id="CHEBI:18420"/>
        <label>1</label>
        <note>catalytic</note>
    </ligand>
</feature>
<protein>
    <recommendedName>
        <fullName evidence="7">inositol-1,4-bisphosphate 1-phosphatase</fullName>
        <ecNumber evidence="7">3.1.3.57</ecNumber>
    </recommendedName>
</protein>
<gene>
    <name evidence="9" type="ORF">QE152_g8396</name>
</gene>
<dbReference type="InterPro" id="IPR044897">
    <property type="entry name" value="INPP1_dom_1"/>
</dbReference>
<evidence type="ECO:0000256" key="7">
    <source>
        <dbReference type="ARBA" id="ARBA00044519"/>
    </source>
</evidence>
<dbReference type="PROSITE" id="PS00629">
    <property type="entry name" value="IMP_1"/>
    <property type="match status" value="1"/>
</dbReference>
<feature type="binding site" evidence="8">
    <location>
        <position position="156"/>
    </location>
    <ligand>
        <name>Mg(2+)</name>
        <dbReference type="ChEBI" id="CHEBI:18420"/>
        <label>1</label>
        <note>catalytic</note>
    </ligand>
</feature>
<dbReference type="SUPFAM" id="SSF56655">
    <property type="entry name" value="Carbohydrate phosphatase"/>
    <property type="match status" value="1"/>
</dbReference>
<keyword evidence="4 8" id="KW-0460">Magnesium</keyword>
<keyword evidence="10" id="KW-1185">Reference proteome</keyword>
<evidence type="ECO:0000256" key="8">
    <source>
        <dbReference type="PIRSR" id="PIRSR600760-2"/>
    </source>
</evidence>
<feature type="binding site" evidence="8">
    <location>
        <position position="78"/>
    </location>
    <ligand>
        <name>Mg(2+)</name>
        <dbReference type="ChEBI" id="CHEBI:18420"/>
        <label>1</label>
        <note>catalytic</note>
    </ligand>
</feature>